<accession>A0A328YYT1</accession>
<feature type="chain" id="PRO_5016304947" evidence="1">
    <location>
        <begin position="36"/>
        <end position="187"/>
    </location>
</feature>
<reference evidence="2 3" key="1">
    <citation type="submission" date="2018-06" db="EMBL/GenBank/DDBJ databases">
        <title>Genomic Encyclopedia of Archaeal and Bacterial Type Strains, Phase II (KMG-II): from individual species to whole genera.</title>
        <authorList>
            <person name="Goeker M."/>
        </authorList>
    </citation>
    <scope>NUCLEOTIDE SEQUENCE [LARGE SCALE GENOMIC DNA]</scope>
    <source>
        <strain evidence="2 3">DSM 25663</strain>
    </source>
</reference>
<dbReference type="InterPro" id="IPR025348">
    <property type="entry name" value="DUF4252"/>
</dbReference>
<dbReference type="Pfam" id="PF14060">
    <property type="entry name" value="DUF4252"/>
    <property type="match status" value="1"/>
</dbReference>
<evidence type="ECO:0000256" key="1">
    <source>
        <dbReference type="SAM" id="SignalP"/>
    </source>
</evidence>
<evidence type="ECO:0000313" key="3">
    <source>
        <dbReference type="Proteomes" id="UP000248840"/>
    </source>
</evidence>
<protein>
    <submittedName>
        <fullName evidence="2">Uncharacterized protein DUF4252</fullName>
    </submittedName>
</protein>
<keyword evidence="1" id="KW-0732">Signal</keyword>
<name>A0A328YYT1_9FLAO</name>
<organism evidence="2 3">
    <name type="scientific">Flavobacterium aciduliphilum</name>
    <dbReference type="NCBI Taxonomy" id="1101402"/>
    <lineage>
        <taxon>Bacteria</taxon>
        <taxon>Pseudomonadati</taxon>
        <taxon>Bacteroidota</taxon>
        <taxon>Flavobacteriia</taxon>
        <taxon>Flavobacteriales</taxon>
        <taxon>Flavobacteriaceae</taxon>
        <taxon>Flavobacterium</taxon>
    </lineage>
</organism>
<dbReference type="AlphaFoldDB" id="A0A328YYT1"/>
<keyword evidence="3" id="KW-1185">Reference proteome</keyword>
<sequence>MKSTIHEYPKNNFKIMSRKLILIIALVLASNTIFAQSVFDKFDNQDDVTTVIVNSKMFSMLSKVDAKDKQSQQYINLIKKLENLKVFVTENSKKASEMKATVDKYVKSADLEELMRINEKGENVRIFVRTGASDSQIKELLMFIEGSGKQESVLMSLTGTFSLDELSTLTDKMKLPGGAELKKASKK</sequence>
<dbReference type="Proteomes" id="UP000248840">
    <property type="component" value="Unassembled WGS sequence"/>
</dbReference>
<dbReference type="RefSeq" id="WP_394338220.1">
    <property type="nucleotide sequence ID" value="NZ_QLSZ01000001.1"/>
</dbReference>
<proteinExistence type="predicted"/>
<dbReference type="EMBL" id="QLSZ01000001">
    <property type="protein sequence ID" value="RAR75707.1"/>
    <property type="molecule type" value="Genomic_DNA"/>
</dbReference>
<gene>
    <name evidence="2" type="ORF">CLV55_101410</name>
</gene>
<feature type="signal peptide" evidence="1">
    <location>
        <begin position="1"/>
        <end position="35"/>
    </location>
</feature>
<evidence type="ECO:0000313" key="2">
    <source>
        <dbReference type="EMBL" id="RAR75707.1"/>
    </source>
</evidence>
<comment type="caution">
    <text evidence="2">The sequence shown here is derived from an EMBL/GenBank/DDBJ whole genome shotgun (WGS) entry which is preliminary data.</text>
</comment>